<dbReference type="RefSeq" id="WP_139983086.1">
    <property type="nucleotide sequence ID" value="NZ_CP041046.1"/>
</dbReference>
<dbReference type="InterPro" id="IPR022037">
    <property type="entry name" value="DUF3606"/>
</dbReference>
<protein>
    <submittedName>
        <fullName evidence="1">DUF3606 domain-containing protein</fullName>
    </submittedName>
</protein>
<evidence type="ECO:0000313" key="1">
    <source>
        <dbReference type="EMBL" id="QDE39901.1"/>
    </source>
</evidence>
<evidence type="ECO:0000313" key="2">
    <source>
        <dbReference type="Proteomes" id="UP000316093"/>
    </source>
</evidence>
<accession>A0A4Y5Z3N2</accession>
<dbReference type="EMBL" id="CP041046">
    <property type="protein sequence ID" value="QDE39901.1"/>
    <property type="molecule type" value="Genomic_DNA"/>
</dbReference>
<keyword evidence="2" id="KW-1185">Reference proteome</keyword>
<dbReference type="KEGG" id="lpy:FIV34_12105"/>
<sequence>MRTGTFGTRQSLVPDVSHELPRITRINPDDAEDVRLWALALGVNPASVYAAVAAVGADALAVQAYLRGPGMPRDDKPRE</sequence>
<dbReference type="Pfam" id="PF12244">
    <property type="entry name" value="DUF3606"/>
    <property type="match status" value="1"/>
</dbReference>
<reference evidence="1 2" key="1">
    <citation type="submission" date="2019-06" db="EMBL/GenBank/DDBJ databases">
        <title>A complete genome sequence for Luteibacter pinisoli MAH-14.</title>
        <authorList>
            <person name="Baltrus D.A."/>
        </authorList>
    </citation>
    <scope>NUCLEOTIDE SEQUENCE [LARGE SCALE GENOMIC DNA]</scope>
    <source>
        <strain evidence="1 2">MAH-14</strain>
    </source>
</reference>
<dbReference type="Proteomes" id="UP000316093">
    <property type="component" value="Chromosome"/>
</dbReference>
<gene>
    <name evidence="1" type="ORF">FIV34_12105</name>
</gene>
<name>A0A4Y5Z3N2_9GAMM</name>
<proteinExistence type="predicted"/>
<dbReference type="OrthoDB" id="10005927at2"/>
<dbReference type="AlphaFoldDB" id="A0A4Y5Z3N2"/>
<organism evidence="1 2">
    <name type="scientific">Luteibacter pinisoli</name>
    <dbReference type="NCBI Taxonomy" id="2589080"/>
    <lineage>
        <taxon>Bacteria</taxon>
        <taxon>Pseudomonadati</taxon>
        <taxon>Pseudomonadota</taxon>
        <taxon>Gammaproteobacteria</taxon>
        <taxon>Lysobacterales</taxon>
        <taxon>Rhodanobacteraceae</taxon>
        <taxon>Luteibacter</taxon>
    </lineage>
</organism>